<evidence type="ECO:0000313" key="4">
    <source>
        <dbReference type="Proteomes" id="UP001161389"/>
    </source>
</evidence>
<evidence type="ECO:0000313" key="3">
    <source>
        <dbReference type="EMBL" id="GLQ31740.1"/>
    </source>
</evidence>
<comment type="similarity">
    <text evidence="1">Belongs to the MaoP family.</text>
</comment>
<evidence type="ECO:0000256" key="1">
    <source>
        <dbReference type="ARBA" id="ARBA00093464"/>
    </source>
</evidence>
<reference evidence="3" key="2">
    <citation type="submission" date="2023-01" db="EMBL/GenBank/DDBJ databases">
        <title>Draft genome sequence of Litoribrevibacter albus strain NBRC 110071.</title>
        <authorList>
            <person name="Sun Q."/>
            <person name="Mori K."/>
        </authorList>
    </citation>
    <scope>NUCLEOTIDE SEQUENCE</scope>
    <source>
        <strain evidence="3">NBRC 110071</strain>
    </source>
</reference>
<proteinExistence type="inferred from homology"/>
<dbReference type="RefSeq" id="WP_284381445.1">
    <property type="nucleotide sequence ID" value="NZ_BSNM01000014.1"/>
</dbReference>
<comment type="caution">
    <text evidence="3">The sequence shown here is derived from an EMBL/GenBank/DDBJ whole genome shotgun (WGS) entry which is preliminary data.</text>
</comment>
<dbReference type="InterPro" id="IPR007335">
    <property type="entry name" value="DUF413"/>
</dbReference>
<dbReference type="EMBL" id="BSNM01000014">
    <property type="protein sequence ID" value="GLQ31740.1"/>
    <property type="molecule type" value="Genomic_DNA"/>
</dbReference>
<accession>A0AA37S9K6</accession>
<name>A0AA37S9K6_9GAMM</name>
<dbReference type="Proteomes" id="UP001161389">
    <property type="component" value="Unassembled WGS sequence"/>
</dbReference>
<gene>
    <name evidence="3" type="primary">yifE</name>
    <name evidence="3" type="ORF">GCM10007876_22190</name>
</gene>
<sequence length="112" mass="12977">MDKNSFLSGRTFYDVQHFPNGFSREGVFSIRESELLSDCGHTISQLNSGSVEPQNPDQEKMLEFLQGKRDPETDLERIWSKYQTHLNKQYIAMRTMYTETGSSHQESDSSDF</sequence>
<protein>
    <recommendedName>
        <fullName evidence="2">Macrodomain Ori protein</fullName>
    </recommendedName>
</protein>
<keyword evidence="4" id="KW-1185">Reference proteome</keyword>
<reference evidence="3" key="1">
    <citation type="journal article" date="2014" name="Int. J. Syst. Evol. Microbiol.">
        <title>Complete genome sequence of Corynebacterium casei LMG S-19264T (=DSM 44701T), isolated from a smear-ripened cheese.</title>
        <authorList>
            <consortium name="US DOE Joint Genome Institute (JGI-PGF)"/>
            <person name="Walter F."/>
            <person name="Albersmeier A."/>
            <person name="Kalinowski J."/>
            <person name="Ruckert C."/>
        </authorList>
    </citation>
    <scope>NUCLEOTIDE SEQUENCE</scope>
    <source>
        <strain evidence="3">NBRC 110071</strain>
    </source>
</reference>
<organism evidence="3 4">
    <name type="scientific">Litoribrevibacter albus</name>
    <dbReference type="NCBI Taxonomy" id="1473156"/>
    <lineage>
        <taxon>Bacteria</taxon>
        <taxon>Pseudomonadati</taxon>
        <taxon>Pseudomonadota</taxon>
        <taxon>Gammaproteobacteria</taxon>
        <taxon>Oceanospirillales</taxon>
        <taxon>Oceanospirillaceae</taxon>
        <taxon>Litoribrevibacter</taxon>
    </lineage>
</organism>
<evidence type="ECO:0000256" key="2">
    <source>
        <dbReference type="ARBA" id="ARBA00093628"/>
    </source>
</evidence>
<dbReference type="AlphaFoldDB" id="A0AA37S9K6"/>
<dbReference type="Pfam" id="PF04219">
    <property type="entry name" value="DUF413"/>
    <property type="match status" value="1"/>
</dbReference>